<sequence length="185" mass="20990">MNIKLVLIGASASGKTSILYRIQHETFIETTTTLSISVVRKEIEYNNQKVYLQMWDTAGQERFDCITPTYYRSCQAIGITCSVDSYESLQKAHYWYNQIKQYADANVKLYLIVNKIDLVDNVQLTDAAVQGFASSHELLIFKTSALTGDGVNEFVEQVLYDCTKDENVVIEKSISLEQVKRGKCC</sequence>
<dbReference type="PROSITE" id="PS51419">
    <property type="entry name" value="RAB"/>
    <property type="match status" value="1"/>
</dbReference>
<evidence type="ECO:0000313" key="4">
    <source>
        <dbReference type="EMBL" id="CAL6067594.1"/>
    </source>
</evidence>
<dbReference type="GO" id="GO:0003924">
    <property type="term" value="F:GTPase activity"/>
    <property type="evidence" value="ECO:0007669"/>
    <property type="project" value="InterPro"/>
</dbReference>
<dbReference type="InterPro" id="IPR050227">
    <property type="entry name" value="Rab"/>
</dbReference>
<dbReference type="NCBIfam" id="TIGR00231">
    <property type="entry name" value="small_GTP"/>
    <property type="match status" value="1"/>
</dbReference>
<dbReference type="GO" id="GO:0005525">
    <property type="term" value="F:GTP binding"/>
    <property type="evidence" value="ECO:0007669"/>
    <property type="project" value="UniProtKB-KW"/>
</dbReference>
<dbReference type="PRINTS" id="PR00449">
    <property type="entry name" value="RASTRNSFRMNG"/>
</dbReference>
<dbReference type="InterPro" id="IPR001806">
    <property type="entry name" value="Small_GTPase"/>
</dbReference>
<reference evidence="4 5" key="2">
    <citation type="submission" date="2024-07" db="EMBL/GenBank/DDBJ databases">
        <authorList>
            <person name="Akdeniz Z."/>
        </authorList>
    </citation>
    <scope>NUCLEOTIDE SEQUENCE [LARGE SCALE GENOMIC DNA]</scope>
</reference>
<organism evidence="3">
    <name type="scientific">Hexamita inflata</name>
    <dbReference type="NCBI Taxonomy" id="28002"/>
    <lineage>
        <taxon>Eukaryota</taxon>
        <taxon>Metamonada</taxon>
        <taxon>Diplomonadida</taxon>
        <taxon>Hexamitidae</taxon>
        <taxon>Hexamitinae</taxon>
        <taxon>Hexamita</taxon>
    </lineage>
</organism>
<comment type="caution">
    <text evidence="3">The sequence shown here is derived from an EMBL/GenBank/DDBJ whole genome shotgun (WGS) entry which is preliminary data.</text>
</comment>
<dbReference type="Gene3D" id="3.40.50.300">
    <property type="entry name" value="P-loop containing nucleotide triphosphate hydrolases"/>
    <property type="match status" value="1"/>
</dbReference>
<evidence type="ECO:0000313" key="3">
    <source>
        <dbReference type="EMBL" id="CAI9974352.1"/>
    </source>
</evidence>
<dbReference type="PROSITE" id="PS51421">
    <property type="entry name" value="RAS"/>
    <property type="match status" value="1"/>
</dbReference>
<dbReference type="Pfam" id="PF00071">
    <property type="entry name" value="Ras"/>
    <property type="match status" value="1"/>
</dbReference>
<dbReference type="PANTHER" id="PTHR47977">
    <property type="entry name" value="RAS-RELATED PROTEIN RAB"/>
    <property type="match status" value="1"/>
</dbReference>
<reference evidence="3" key="1">
    <citation type="submission" date="2023-06" db="EMBL/GenBank/DDBJ databases">
        <authorList>
            <person name="Kurt Z."/>
        </authorList>
    </citation>
    <scope>NUCLEOTIDE SEQUENCE</scope>
</reference>
<dbReference type="SMART" id="SM00173">
    <property type="entry name" value="RAS"/>
    <property type="match status" value="1"/>
</dbReference>
<evidence type="ECO:0000256" key="1">
    <source>
        <dbReference type="ARBA" id="ARBA00022741"/>
    </source>
</evidence>
<name>A0AA86V329_9EUKA</name>
<dbReference type="InterPro" id="IPR027417">
    <property type="entry name" value="P-loop_NTPase"/>
</dbReference>
<dbReference type="SMART" id="SM00174">
    <property type="entry name" value="RHO"/>
    <property type="match status" value="1"/>
</dbReference>
<keyword evidence="2" id="KW-0342">GTP-binding</keyword>
<gene>
    <name evidence="4" type="ORF">HINF_LOCUS53099</name>
    <name evidence="3" type="ORF">HINF_LOCUS61997</name>
</gene>
<protein>
    <submittedName>
        <fullName evidence="3">Rab1a</fullName>
    </submittedName>
</protein>
<keyword evidence="1" id="KW-0547">Nucleotide-binding</keyword>
<dbReference type="FunFam" id="3.40.50.300:FF:001329">
    <property type="entry name" value="Small GTP-binding protein, putative"/>
    <property type="match status" value="1"/>
</dbReference>
<dbReference type="SMART" id="SM00175">
    <property type="entry name" value="RAB"/>
    <property type="match status" value="1"/>
</dbReference>
<dbReference type="EMBL" id="CATOUU010001142">
    <property type="protein sequence ID" value="CAI9974352.1"/>
    <property type="molecule type" value="Genomic_DNA"/>
</dbReference>
<evidence type="ECO:0000313" key="5">
    <source>
        <dbReference type="Proteomes" id="UP001642409"/>
    </source>
</evidence>
<proteinExistence type="predicted"/>
<dbReference type="AlphaFoldDB" id="A0AA86V329"/>
<dbReference type="InterPro" id="IPR005225">
    <property type="entry name" value="Small_GTP-bd"/>
</dbReference>
<evidence type="ECO:0000256" key="2">
    <source>
        <dbReference type="ARBA" id="ARBA00023134"/>
    </source>
</evidence>
<dbReference type="Proteomes" id="UP001642409">
    <property type="component" value="Unassembled WGS sequence"/>
</dbReference>
<keyword evidence="5" id="KW-1185">Reference proteome</keyword>
<accession>A0AA86V329</accession>
<dbReference type="CDD" id="cd00154">
    <property type="entry name" value="Rab"/>
    <property type="match status" value="1"/>
</dbReference>
<dbReference type="SUPFAM" id="SSF52540">
    <property type="entry name" value="P-loop containing nucleoside triphosphate hydrolases"/>
    <property type="match status" value="1"/>
</dbReference>
<dbReference type="EMBL" id="CAXDID020000268">
    <property type="protein sequence ID" value="CAL6067594.1"/>
    <property type="molecule type" value="Genomic_DNA"/>
</dbReference>